<name>A0A6J5ITW9_9BURK</name>
<feature type="region of interest" description="Disordered" evidence="1">
    <location>
        <begin position="1"/>
        <end position="24"/>
    </location>
</feature>
<reference evidence="2 3" key="1">
    <citation type="submission" date="2020-04" db="EMBL/GenBank/DDBJ databases">
        <authorList>
            <person name="Depoorter E."/>
        </authorList>
    </citation>
    <scope>NUCLEOTIDE SEQUENCE [LARGE SCALE GENOMIC DNA]</scope>
    <source>
        <strain evidence="2 3">BCC0217</strain>
    </source>
</reference>
<proteinExistence type="predicted"/>
<dbReference type="AlphaFoldDB" id="A0A6J5ITW9"/>
<dbReference type="EMBL" id="CABWIL020000004">
    <property type="protein sequence ID" value="CAB3961493.1"/>
    <property type="molecule type" value="Genomic_DNA"/>
</dbReference>
<dbReference type="RefSeq" id="WP_226215264.1">
    <property type="nucleotide sequence ID" value="NZ_CABWIL020000004.1"/>
</dbReference>
<sequence length="88" mass="9325">MRQRNQQQSCQRRTCGSIAPSTPSGRAVSLELALAKDAYAAGTTVNAHLYAGREPNGTVNASLADSIPFVKRVLAGETIVPVCSPKRL</sequence>
<gene>
    <name evidence="2" type="ORF">BLA3211_01235</name>
</gene>
<dbReference type="Proteomes" id="UP000494301">
    <property type="component" value="Unassembled WGS sequence"/>
</dbReference>
<organism evidence="2 3">
    <name type="scientific">Burkholderia aenigmatica</name>
    <dbReference type="NCBI Taxonomy" id="2015348"/>
    <lineage>
        <taxon>Bacteria</taxon>
        <taxon>Pseudomonadati</taxon>
        <taxon>Pseudomonadota</taxon>
        <taxon>Betaproteobacteria</taxon>
        <taxon>Burkholderiales</taxon>
        <taxon>Burkholderiaceae</taxon>
        <taxon>Burkholderia</taxon>
        <taxon>Burkholderia cepacia complex</taxon>
    </lineage>
</organism>
<evidence type="ECO:0000313" key="2">
    <source>
        <dbReference type="EMBL" id="CAB3961493.1"/>
    </source>
</evidence>
<feature type="compositionally biased region" description="Low complexity" evidence="1">
    <location>
        <begin position="1"/>
        <end position="13"/>
    </location>
</feature>
<evidence type="ECO:0000313" key="3">
    <source>
        <dbReference type="Proteomes" id="UP000494301"/>
    </source>
</evidence>
<accession>A0A6J5ITW9</accession>
<protein>
    <submittedName>
        <fullName evidence="2">Signal peptide-containing protein</fullName>
    </submittedName>
</protein>
<evidence type="ECO:0000256" key="1">
    <source>
        <dbReference type="SAM" id="MobiDB-lite"/>
    </source>
</evidence>